<keyword evidence="5" id="KW-1185">Reference proteome</keyword>
<name>A0A814UTL3_9BILA</name>
<dbReference type="EMBL" id="CAJNOK010004692">
    <property type="protein sequence ID" value="CAF0946304.1"/>
    <property type="molecule type" value="Genomic_DNA"/>
</dbReference>
<comment type="caution">
    <text evidence="2">The sequence shown here is derived from an EMBL/GenBank/DDBJ whole genome shotgun (WGS) entry which is preliminary data.</text>
</comment>
<proteinExistence type="predicted"/>
<dbReference type="EMBL" id="CAJOBA010004697">
    <property type="protein sequence ID" value="CAF3720900.1"/>
    <property type="molecule type" value="Genomic_DNA"/>
</dbReference>
<dbReference type="Proteomes" id="UP000663829">
    <property type="component" value="Unassembled WGS sequence"/>
</dbReference>
<sequence length="80" mass="9531">MESHEVNEMETADPDWEDTDKARKKYYLKDFSEDFMRNVVEYVDETRKSSAKRRRSRKSIHHDLELFPISPTSVCFGNIS</sequence>
<dbReference type="Proteomes" id="UP000681722">
    <property type="component" value="Unassembled WGS sequence"/>
</dbReference>
<evidence type="ECO:0000313" key="4">
    <source>
        <dbReference type="EMBL" id="CAF3943634.1"/>
    </source>
</evidence>
<evidence type="ECO:0000313" key="2">
    <source>
        <dbReference type="EMBL" id="CAF1179429.1"/>
    </source>
</evidence>
<gene>
    <name evidence="2" type="ORF">GPM918_LOCUS22617</name>
    <name evidence="1" type="ORF">OVA965_LOCUS11910</name>
    <name evidence="4" type="ORF">SRO942_LOCUS22616</name>
    <name evidence="3" type="ORF">TMI583_LOCUS11914</name>
</gene>
<dbReference type="EMBL" id="CAJNOQ010007806">
    <property type="protein sequence ID" value="CAF1179429.1"/>
    <property type="molecule type" value="Genomic_DNA"/>
</dbReference>
<organism evidence="2 5">
    <name type="scientific">Didymodactylos carnosus</name>
    <dbReference type="NCBI Taxonomy" id="1234261"/>
    <lineage>
        <taxon>Eukaryota</taxon>
        <taxon>Metazoa</taxon>
        <taxon>Spiralia</taxon>
        <taxon>Gnathifera</taxon>
        <taxon>Rotifera</taxon>
        <taxon>Eurotatoria</taxon>
        <taxon>Bdelloidea</taxon>
        <taxon>Philodinida</taxon>
        <taxon>Philodinidae</taxon>
        <taxon>Didymodactylos</taxon>
    </lineage>
</organism>
<dbReference type="AlphaFoldDB" id="A0A814UTL3"/>
<dbReference type="EMBL" id="CAJOBC010007807">
    <property type="protein sequence ID" value="CAF3943634.1"/>
    <property type="molecule type" value="Genomic_DNA"/>
</dbReference>
<accession>A0A814UTL3</accession>
<evidence type="ECO:0000313" key="3">
    <source>
        <dbReference type="EMBL" id="CAF3720900.1"/>
    </source>
</evidence>
<evidence type="ECO:0000313" key="1">
    <source>
        <dbReference type="EMBL" id="CAF0946304.1"/>
    </source>
</evidence>
<reference evidence="2" key="1">
    <citation type="submission" date="2021-02" db="EMBL/GenBank/DDBJ databases">
        <authorList>
            <person name="Nowell W R."/>
        </authorList>
    </citation>
    <scope>NUCLEOTIDE SEQUENCE</scope>
</reference>
<dbReference type="Proteomes" id="UP000682733">
    <property type="component" value="Unassembled WGS sequence"/>
</dbReference>
<protein>
    <submittedName>
        <fullName evidence="2">Uncharacterized protein</fullName>
    </submittedName>
</protein>
<evidence type="ECO:0000313" key="5">
    <source>
        <dbReference type="Proteomes" id="UP000663829"/>
    </source>
</evidence>
<dbReference type="Proteomes" id="UP000677228">
    <property type="component" value="Unassembled WGS sequence"/>
</dbReference>